<dbReference type="EMBL" id="JACBZM010000001">
    <property type="protein sequence ID" value="NYI44096.1"/>
    <property type="molecule type" value="Genomic_DNA"/>
</dbReference>
<evidence type="ECO:0000256" key="6">
    <source>
        <dbReference type="SAM" id="Phobius"/>
    </source>
</evidence>
<protein>
    <submittedName>
        <fullName evidence="7">O-antigen/teichoic acid export membrane protein</fullName>
    </submittedName>
</protein>
<dbReference type="InterPro" id="IPR050833">
    <property type="entry name" value="Poly_Biosynth_Transport"/>
</dbReference>
<evidence type="ECO:0000256" key="3">
    <source>
        <dbReference type="ARBA" id="ARBA00022692"/>
    </source>
</evidence>
<reference evidence="7 8" key="1">
    <citation type="submission" date="2020-07" db="EMBL/GenBank/DDBJ databases">
        <title>Sequencing the genomes of 1000 actinobacteria strains.</title>
        <authorList>
            <person name="Klenk H.-P."/>
        </authorList>
    </citation>
    <scope>NUCLEOTIDE SEQUENCE [LARGE SCALE GENOMIC DNA]</scope>
    <source>
        <strain evidence="7 8">DSM 15131</strain>
    </source>
</reference>
<dbReference type="Proteomes" id="UP000562045">
    <property type="component" value="Unassembled WGS sequence"/>
</dbReference>
<feature type="transmembrane region" description="Helical" evidence="6">
    <location>
        <begin position="278"/>
        <end position="298"/>
    </location>
</feature>
<keyword evidence="3 6" id="KW-0812">Transmembrane</keyword>
<comment type="subcellular location">
    <subcellularLocation>
        <location evidence="1">Cell membrane</location>
        <topology evidence="1">Multi-pass membrane protein</topology>
    </subcellularLocation>
</comment>
<keyword evidence="2" id="KW-1003">Cell membrane</keyword>
<feature type="transmembrane region" description="Helical" evidence="6">
    <location>
        <begin position="82"/>
        <end position="104"/>
    </location>
</feature>
<feature type="transmembrane region" description="Helical" evidence="6">
    <location>
        <begin position="167"/>
        <end position="187"/>
    </location>
</feature>
<evidence type="ECO:0000313" key="8">
    <source>
        <dbReference type="Proteomes" id="UP000562045"/>
    </source>
</evidence>
<feature type="transmembrane region" description="Helical" evidence="6">
    <location>
        <begin position="12"/>
        <end position="34"/>
    </location>
</feature>
<comment type="caution">
    <text evidence="7">The sequence shown here is derived from an EMBL/GenBank/DDBJ whole genome shotgun (WGS) entry which is preliminary data.</text>
</comment>
<feature type="transmembrane region" description="Helical" evidence="6">
    <location>
        <begin position="142"/>
        <end position="161"/>
    </location>
</feature>
<feature type="transmembrane region" description="Helical" evidence="6">
    <location>
        <begin position="347"/>
        <end position="369"/>
    </location>
</feature>
<dbReference type="PANTHER" id="PTHR30250:SF26">
    <property type="entry name" value="PSMA PROTEIN"/>
    <property type="match status" value="1"/>
</dbReference>
<keyword evidence="5 6" id="KW-0472">Membrane</keyword>
<feature type="transmembrane region" description="Helical" evidence="6">
    <location>
        <begin position="40"/>
        <end position="61"/>
    </location>
</feature>
<organism evidence="7 8">
    <name type="scientific">Nocardioides aromaticivorans</name>
    <dbReference type="NCBI Taxonomy" id="200618"/>
    <lineage>
        <taxon>Bacteria</taxon>
        <taxon>Bacillati</taxon>
        <taxon>Actinomycetota</taxon>
        <taxon>Actinomycetes</taxon>
        <taxon>Propionibacteriales</taxon>
        <taxon>Nocardioidaceae</taxon>
        <taxon>Nocardioides</taxon>
    </lineage>
</organism>
<dbReference type="AlphaFoldDB" id="A0A7Y9ZII8"/>
<sequence>MRAEGAGRRLSVVVVDQVLSGASNILIALLSAHLLGTAAFGYFGMILVIYAAAQGVNRSLVGDPLMVHPDDARHRAGAPISAALIVGGAIGALVAAIGGVFWWLDVPMGVELVILGAGLPGLILHDLGRYLGFATQRPWRSLWLDLLWLVLILGVVGVLLVRDVESLPWFTLGWVGSGVAASLLVFAQHRPRLAGGRAWLRERWYYSWRFLLSFVALQGSTLGFSVVIAVVAGAKAMGAVRGVLLLLRPYMTFQTASVAAGVAEVANDPDSYRDGGHLRRTVIVSLAVAAVNAVILLVLPDALGRLVLSDTWDATEALLLPACVQILALGLIAGPRAHLIGSKAVSVTVPIDIASTVVTLVLGTIGVFIDGAYGAYWGVSSGSVLAALMWWSALSIRSRTPARHRVEPTP</sequence>
<evidence type="ECO:0000256" key="2">
    <source>
        <dbReference type="ARBA" id="ARBA00022475"/>
    </source>
</evidence>
<keyword evidence="4 6" id="KW-1133">Transmembrane helix</keyword>
<feature type="transmembrane region" description="Helical" evidence="6">
    <location>
        <begin position="318"/>
        <end position="335"/>
    </location>
</feature>
<evidence type="ECO:0000256" key="4">
    <source>
        <dbReference type="ARBA" id="ARBA00022989"/>
    </source>
</evidence>
<proteinExistence type="predicted"/>
<dbReference type="GO" id="GO:0005886">
    <property type="term" value="C:plasma membrane"/>
    <property type="evidence" value="ECO:0007669"/>
    <property type="project" value="UniProtKB-SubCell"/>
</dbReference>
<feature type="transmembrane region" description="Helical" evidence="6">
    <location>
        <begin position="208"/>
        <end position="234"/>
    </location>
</feature>
<evidence type="ECO:0000256" key="1">
    <source>
        <dbReference type="ARBA" id="ARBA00004651"/>
    </source>
</evidence>
<feature type="transmembrane region" description="Helical" evidence="6">
    <location>
        <begin position="375"/>
        <end position="396"/>
    </location>
</feature>
<evidence type="ECO:0000256" key="5">
    <source>
        <dbReference type="ARBA" id="ARBA00023136"/>
    </source>
</evidence>
<gene>
    <name evidence="7" type="ORF">BJ993_001176</name>
</gene>
<accession>A0A7Y9ZII8</accession>
<evidence type="ECO:0000313" key="7">
    <source>
        <dbReference type="EMBL" id="NYI44096.1"/>
    </source>
</evidence>
<name>A0A7Y9ZII8_9ACTN</name>
<dbReference type="RefSeq" id="WP_179648061.1">
    <property type="nucleotide sequence ID" value="NZ_JACBZM010000001.1"/>
</dbReference>
<dbReference type="PANTHER" id="PTHR30250">
    <property type="entry name" value="PST FAMILY PREDICTED COLANIC ACID TRANSPORTER"/>
    <property type="match status" value="1"/>
</dbReference>